<comment type="caution">
    <text evidence="3">The sequence shown here is derived from an EMBL/GenBank/DDBJ whole genome shotgun (WGS) entry which is preliminary data.</text>
</comment>
<dbReference type="AlphaFoldDB" id="A0A6L2L0V4"/>
<evidence type="ECO:0000256" key="1">
    <source>
        <dbReference type="SAM" id="MobiDB-lite"/>
    </source>
</evidence>
<evidence type="ECO:0000259" key="2">
    <source>
        <dbReference type="Pfam" id="PF07727"/>
    </source>
</evidence>
<feature type="domain" description="Reverse transcriptase Ty1/copia-type" evidence="2">
    <location>
        <begin position="318"/>
        <end position="424"/>
    </location>
</feature>
<sequence length="582" mass="65092">MSQQQKPNLSGGHGCGGQPRKNEASVSGALELGNINGDTLQALVNLLNSQKSSNENMTCKILDHLTWIINTGASQHMVGNLRCLTKVRDVVSCLMGLPNRDQAVATKSGTMNLDGKIKLLNVLYDYTSRIQIGAGELRERLYYFYSAASASTLNKFKDVLFDLWHKRLGHPSAKIVELLPDFGSRSTSNLVNKGGYRTPSSCGASYFLTIVDDYSRTGVVKNSNVNQNIDVGESNNTNNNIRSSRYDVEATVGVGLTSNESVGYVNCTEEEYLGRGQRNKQPSVPITLGSEPTRFFEAVQHQCWREAMKKELNALENNGTWTCETLPPGKKVIGSKWVFKINYNSNGTIERHKARLVILGNNKVEGIDYNETFAPVAKMVTIHTFHVVATARNWELHQMDVHNTFLYGDLEEEVYMKLPQGLKSSRLRMEATLRVVRYLKGCPGQGILLHIDNDLKLYELCDSDWAACPLTRLSLTGYFVQLGNSLISRKTKKQHTVSQSSAEAEYRSMATITCELKWLKALLLSLRFSHSCPIKLYCDSQAAFHIAANLVFHERTKHIEVDCHFIRDEILRGIIQPAYVPV</sequence>
<gene>
    <name evidence="3" type="ORF">Tci_025923</name>
</gene>
<dbReference type="EMBL" id="BKCJ010003253">
    <property type="protein sequence ID" value="GEU53945.1"/>
    <property type="molecule type" value="Genomic_DNA"/>
</dbReference>
<dbReference type="PANTHER" id="PTHR11439">
    <property type="entry name" value="GAG-POL-RELATED RETROTRANSPOSON"/>
    <property type="match status" value="1"/>
</dbReference>
<evidence type="ECO:0000313" key="3">
    <source>
        <dbReference type="EMBL" id="GEU53945.1"/>
    </source>
</evidence>
<dbReference type="CDD" id="cd09272">
    <property type="entry name" value="RNase_HI_RT_Ty1"/>
    <property type="match status" value="1"/>
</dbReference>
<dbReference type="SUPFAM" id="SSF56672">
    <property type="entry name" value="DNA/RNA polymerases"/>
    <property type="match status" value="1"/>
</dbReference>
<dbReference type="Pfam" id="PF07727">
    <property type="entry name" value="RVT_2"/>
    <property type="match status" value="1"/>
</dbReference>
<feature type="region of interest" description="Disordered" evidence="1">
    <location>
        <begin position="1"/>
        <end position="23"/>
    </location>
</feature>
<protein>
    <submittedName>
        <fullName evidence="3">Copia protein</fullName>
    </submittedName>
</protein>
<dbReference type="PANTHER" id="PTHR11439:SF462">
    <property type="match status" value="1"/>
</dbReference>
<name>A0A6L2L0V4_TANCI</name>
<organism evidence="3">
    <name type="scientific">Tanacetum cinerariifolium</name>
    <name type="common">Dalmatian daisy</name>
    <name type="synonym">Chrysanthemum cinerariifolium</name>
    <dbReference type="NCBI Taxonomy" id="118510"/>
    <lineage>
        <taxon>Eukaryota</taxon>
        <taxon>Viridiplantae</taxon>
        <taxon>Streptophyta</taxon>
        <taxon>Embryophyta</taxon>
        <taxon>Tracheophyta</taxon>
        <taxon>Spermatophyta</taxon>
        <taxon>Magnoliopsida</taxon>
        <taxon>eudicotyledons</taxon>
        <taxon>Gunneridae</taxon>
        <taxon>Pentapetalae</taxon>
        <taxon>asterids</taxon>
        <taxon>campanulids</taxon>
        <taxon>Asterales</taxon>
        <taxon>Asteraceae</taxon>
        <taxon>Asteroideae</taxon>
        <taxon>Anthemideae</taxon>
        <taxon>Anthemidinae</taxon>
        <taxon>Tanacetum</taxon>
    </lineage>
</organism>
<dbReference type="InterPro" id="IPR013103">
    <property type="entry name" value="RVT_2"/>
</dbReference>
<dbReference type="InterPro" id="IPR043502">
    <property type="entry name" value="DNA/RNA_pol_sf"/>
</dbReference>
<accession>A0A6L2L0V4</accession>
<reference evidence="3" key="1">
    <citation type="journal article" date="2019" name="Sci. Rep.">
        <title>Draft genome of Tanacetum cinerariifolium, the natural source of mosquito coil.</title>
        <authorList>
            <person name="Yamashiro T."/>
            <person name="Shiraishi A."/>
            <person name="Satake H."/>
            <person name="Nakayama K."/>
        </authorList>
    </citation>
    <scope>NUCLEOTIDE SEQUENCE</scope>
</reference>
<proteinExistence type="predicted"/>